<reference evidence="3" key="1">
    <citation type="submission" date="2022-11" db="UniProtKB">
        <authorList>
            <consortium name="WormBaseParasite"/>
        </authorList>
    </citation>
    <scope>IDENTIFICATION</scope>
</reference>
<name>A0A915IM44_ROMCU</name>
<dbReference type="GO" id="GO:0003924">
    <property type="term" value="F:GTPase activity"/>
    <property type="evidence" value="ECO:0007669"/>
    <property type="project" value="InterPro"/>
</dbReference>
<feature type="compositionally biased region" description="Polar residues" evidence="1">
    <location>
        <begin position="118"/>
        <end position="130"/>
    </location>
</feature>
<dbReference type="InterPro" id="IPR027417">
    <property type="entry name" value="P-loop_NTPase"/>
</dbReference>
<dbReference type="Pfam" id="PF00071">
    <property type="entry name" value="Ras"/>
    <property type="match status" value="1"/>
</dbReference>
<keyword evidence="2" id="KW-1185">Reference proteome</keyword>
<protein>
    <submittedName>
        <fullName evidence="3">Uncharacterized protein</fullName>
    </submittedName>
</protein>
<evidence type="ECO:0000313" key="3">
    <source>
        <dbReference type="WBParaSite" id="nRc.2.0.1.t14929-RA"/>
    </source>
</evidence>
<sequence length="297" mass="32592">MPLILAGNKCDVTNKKIYPSTVQAWLNHFTSRKDIKYLECSAKEDQNIDLIFKLLFQQSNFIHSASYGDAASKDSESAKVFHSSSFKHSVGTNATPLTHRRLHMHAKGRLVNEKIPPSDQSPTYEDSSNPIYREFIKKNNIANRTQSDQCCKTNNHQNEPPSPDSSSAGQQDAPSTPDSPIVRNSQFYRTLSCRRGGGLYSPSKNAAANTKRSSVTEVSSGGAGPGDNHQFSMDKAGRLGETCISGGHGEDGKNSLRLTRHVSLMRKGDERGGSRSGKLLKLCPNTDMEDDLECKVS</sequence>
<feature type="compositionally biased region" description="Polar residues" evidence="1">
    <location>
        <begin position="202"/>
        <end position="219"/>
    </location>
</feature>
<proteinExistence type="predicted"/>
<dbReference type="GO" id="GO:0005525">
    <property type="term" value="F:GTP binding"/>
    <property type="evidence" value="ECO:0007669"/>
    <property type="project" value="InterPro"/>
</dbReference>
<evidence type="ECO:0000313" key="2">
    <source>
        <dbReference type="Proteomes" id="UP000887565"/>
    </source>
</evidence>
<dbReference type="SUPFAM" id="SSF52540">
    <property type="entry name" value="P-loop containing nucleoside triphosphate hydrolases"/>
    <property type="match status" value="1"/>
</dbReference>
<dbReference type="WBParaSite" id="nRc.2.0.1.t14929-RA">
    <property type="protein sequence ID" value="nRc.2.0.1.t14929-RA"/>
    <property type="gene ID" value="nRc.2.0.1.g14929"/>
</dbReference>
<dbReference type="InterPro" id="IPR001806">
    <property type="entry name" value="Small_GTPase"/>
</dbReference>
<dbReference type="Proteomes" id="UP000887565">
    <property type="component" value="Unplaced"/>
</dbReference>
<feature type="region of interest" description="Disordered" evidence="1">
    <location>
        <begin position="198"/>
        <end position="234"/>
    </location>
</feature>
<organism evidence="2 3">
    <name type="scientific">Romanomermis culicivorax</name>
    <name type="common">Nematode worm</name>
    <dbReference type="NCBI Taxonomy" id="13658"/>
    <lineage>
        <taxon>Eukaryota</taxon>
        <taxon>Metazoa</taxon>
        <taxon>Ecdysozoa</taxon>
        <taxon>Nematoda</taxon>
        <taxon>Enoplea</taxon>
        <taxon>Dorylaimia</taxon>
        <taxon>Mermithida</taxon>
        <taxon>Mermithoidea</taxon>
        <taxon>Mermithidae</taxon>
        <taxon>Romanomermis</taxon>
    </lineage>
</organism>
<dbReference type="Gene3D" id="3.40.50.300">
    <property type="entry name" value="P-loop containing nucleotide triphosphate hydrolases"/>
    <property type="match status" value="1"/>
</dbReference>
<feature type="region of interest" description="Disordered" evidence="1">
    <location>
        <begin position="150"/>
        <end position="184"/>
    </location>
</feature>
<dbReference type="AlphaFoldDB" id="A0A915IM44"/>
<accession>A0A915IM44</accession>
<feature type="region of interest" description="Disordered" evidence="1">
    <location>
        <begin position="108"/>
        <end position="130"/>
    </location>
</feature>
<evidence type="ECO:0000256" key="1">
    <source>
        <dbReference type="SAM" id="MobiDB-lite"/>
    </source>
</evidence>